<evidence type="ECO:0000313" key="1">
    <source>
        <dbReference type="EMBL" id="VDO07306.1"/>
    </source>
</evidence>
<reference evidence="1 2" key="2">
    <citation type="submission" date="2018-11" db="EMBL/GenBank/DDBJ databases">
        <authorList>
            <consortium name="Pathogen Informatics"/>
        </authorList>
    </citation>
    <scope>NUCLEOTIDE SEQUENCE [LARGE SCALE GENOMIC DNA]</scope>
</reference>
<name>A0A0R3Q3S7_9BILA</name>
<reference evidence="3" key="1">
    <citation type="submission" date="2017-02" db="UniProtKB">
        <authorList>
            <consortium name="WormBaseParasite"/>
        </authorList>
    </citation>
    <scope>IDENTIFICATION</scope>
</reference>
<organism evidence="3">
    <name type="scientific">Brugia timori</name>
    <dbReference type="NCBI Taxonomy" id="42155"/>
    <lineage>
        <taxon>Eukaryota</taxon>
        <taxon>Metazoa</taxon>
        <taxon>Ecdysozoa</taxon>
        <taxon>Nematoda</taxon>
        <taxon>Chromadorea</taxon>
        <taxon>Rhabditida</taxon>
        <taxon>Spirurina</taxon>
        <taxon>Spiruromorpha</taxon>
        <taxon>Filarioidea</taxon>
        <taxon>Onchocercidae</taxon>
        <taxon>Brugia</taxon>
    </lineage>
</organism>
<accession>A0A0R3Q3S7</accession>
<proteinExistence type="predicted"/>
<sequence length="62" mass="6822">MAMGMVHQEVRVVVLQHNNSTGIIISSITAIPSLSSSSGRGLIFDLHLLFYWQQQQPQGGNQ</sequence>
<dbReference type="Proteomes" id="UP000280834">
    <property type="component" value="Unassembled WGS sequence"/>
</dbReference>
<dbReference type="WBParaSite" id="BTMF_0000094501-mRNA-1">
    <property type="protein sequence ID" value="BTMF_0000094501-mRNA-1"/>
    <property type="gene ID" value="BTMF_0000094501"/>
</dbReference>
<dbReference type="EMBL" id="UZAG01000135">
    <property type="protein sequence ID" value="VDO07306.1"/>
    <property type="molecule type" value="Genomic_DNA"/>
</dbReference>
<dbReference type="AlphaFoldDB" id="A0A0R3Q3S7"/>
<protein>
    <submittedName>
        <fullName evidence="1 3">Uncharacterized protein</fullName>
    </submittedName>
</protein>
<evidence type="ECO:0000313" key="3">
    <source>
        <dbReference type="WBParaSite" id="BTMF_0000094501-mRNA-1"/>
    </source>
</evidence>
<evidence type="ECO:0000313" key="2">
    <source>
        <dbReference type="Proteomes" id="UP000280834"/>
    </source>
</evidence>
<keyword evidence="2" id="KW-1185">Reference proteome</keyword>
<gene>
    <name evidence="1" type="ORF">BTMF_LOCUS309</name>
</gene>